<sequence>MELIPSNNLTFEWLDELLLSPEIKGVIFNFFIKTGERPRLSVALSRRNDINLAFVAIAGYYKRSKKGDRFIKRLIFNAEPFHILAPSLSPDYAYGPYSGRVLLIKMAQEKMRSIYMPDDDEDVEIYDFDNGFRIIINNSDIFNLGNDFVLSSIYNLYVYYLSIGAYPFIEMMLKIVHYLMEKGFNLPSNSPDEYFDALFSYVRLYSIEVKDEKELERCLSKTKYLQEKVWFEEKSEEKLNQIKRVSRMRGKWQGKRAICLDYNRAREFERRIVSLYFNGLFKKRSS</sequence>
<accession>A0A7V4E4S4</accession>
<dbReference type="EMBL" id="DTDJ01000013">
    <property type="protein sequence ID" value="HGL16991.1"/>
    <property type="molecule type" value="Genomic_DNA"/>
</dbReference>
<gene>
    <name evidence="1" type="ORF">ENU66_01435</name>
</gene>
<protein>
    <submittedName>
        <fullName evidence="1">Uncharacterized protein</fullName>
    </submittedName>
</protein>
<reference evidence="1" key="1">
    <citation type="journal article" date="2020" name="mSystems">
        <title>Genome- and Community-Level Interaction Insights into Carbon Utilization and Element Cycling Functions of Hydrothermarchaeota in Hydrothermal Sediment.</title>
        <authorList>
            <person name="Zhou Z."/>
            <person name="Liu Y."/>
            <person name="Xu W."/>
            <person name="Pan J."/>
            <person name="Luo Z.H."/>
            <person name="Li M."/>
        </authorList>
    </citation>
    <scope>NUCLEOTIDE SEQUENCE [LARGE SCALE GENOMIC DNA]</scope>
    <source>
        <strain evidence="1">SpSt-69</strain>
    </source>
</reference>
<organism evidence="1">
    <name type="scientific">candidate division WOR-3 bacterium</name>
    <dbReference type="NCBI Taxonomy" id="2052148"/>
    <lineage>
        <taxon>Bacteria</taxon>
        <taxon>Bacteria division WOR-3</taxon>
    </lineage>
</organism>
<dbReference type="AlphaFoldDB" id="A0A7V4E4S4"/>
<name>A0A7V4E4S4_UNCW3</name>
<proteinExistence type="predicted"/>
<evidence type="ECO:0000313" key="1">
    <source>
        <dbReference type="EMBL" id="HGL16991.1"/>
    </source>
</evidence>
<comment type="caution">
    <text evidence="1">The sequence shown here is derived from an EMBL/GenBank/DDBJ whole genome shotgun (WGS) entry which is preliminary data.</text>
</comment>